<dbReference type="Proteomes" id="UP000245489">
    <property type="component" value="Unassembled WGS sequence"/>
</dbReference>
<organism evidence="1 2">
    <name type="scientific">Arcicella aurantiaca</name>
    <dbReference type="NCBI Taxonomy" id="591202"/>
    <lineage>
        <taxon>Bacteria</taxon>
        <taxon>Pseudomonadati</taxon>
        <taxon>Bacteroidota</taxon>
        <taxon>Cytophagia</taxon>
        <taxon>Cytophagales</taxon>
        <taxon>Flectobacillaceae</taxon>
        <taxon>Arcicella</taxon>
    </lineage>
</organism>
<dbReference type="EMBL" id="QGGO01000018">
    <property type="protein sequence ID" value="PWK22994.1"/>
    <property type="molecule type" value="Genomic_DNA"/>
</dbReference>
<keyword evidence="2" id="KW-1185">Reference proteome</keyword>
<protein>
    <submittedName>
        <fullName evidence="1">Uncharacterized protein</fullName>
    </submittedName>
</protein>
<name>A0A316DY29_9BACT</name>
<reference evidence="1 2" key="1">
    <citation type="submission" date="2018-05" db="EMBL/GenBank/DDBJ databases">
        <title>Genomic Encyclopedia of Archaeal and Bacterial Type Strains, Phase II (KMG-II): from individual species to whole genera.</title>
        <authorList>
            <person name="Goeker M."/>
        </authorList>
    </citation>
    <scope>NUCLEOTIDE SEQUENCE [LARGE SCALE GENOMIC DNA]</scope>
    <source>
        <strain evidence="1 2">DSM 22214</strain>
    </source>
</reference>
<sequence length="120" mass="13720">MISCKSVPENQQITVASGGGFTGVWHEYTLKPDGQILHKASNVDSVEVVKTLSKSKTKKFFKEIEALKLDEKKMDEAGNMSYYVQFSERKKFSHKVQWADKTMPADSVKTFYNTFMELLK</sequence>
<proteinExistence type="predicted"/>
<dbReference type="AlphaFoldDB" id="A0A316DY29"/>
<accession>A0A316DY29</accession>
<evidence type="ECO:0000313" key="1">
    <source>
        <dbReference type="EMBL" id="PWK22994.1"/>
    </source>
</evidence>
<gene>
    <name evidence="1" type="ORF">LV89_03262</name>
</gene>
<evidence type="ECO:0000313" key="2">
    <source>
        <dbReference type="Proteomes" id="UP000245489"/>
    </source>
</evidence>
<comment type="caution">
    <text evidence="1">The sequence shown here is derived from an EMBL/GenBank/DDBJ whole genome shotgun (WGS) entry which is preliminary data.</text>
</comment>